<dbReference type="GeneID" id="9582342"/>
<feature type="compositionally biased region" description="Low complexity" evidence="1">
    <location>
        <begin position="372"/>
        <end position="386"/>
    </location>
</feature>
<evidence type="ECO:0000259" key="3">
    <source>
        <dbReference type="PROSITE" id="PS50132"/>
    </source>
</evidence>
<keyword evidence="2" id="KW-0812">Transmembrane</keyword>
<protein>
    <submittedName>
        <fullName evidence="4">G-protein signaling regulator, putative</fullName>
    </submittedName>
</protein>
<dbReference type="SUPFAM" id="SSF48097">
    <property type="entry name" value="Regulator of G-protein signaling, RGS"/>
    <property type="match status" value="1"/>
</dbReference>
<feature type="transmembrane region" description="Helical" evidence="2">
    <location>
        <begin position="81"/>
        <end position="104"/>
    </location>
</feature>
<feature type="transmembrane region" description="Helical" evidence="2">
    <location>
        <begin position="116"/>
        <end position="138"/>
    </location>
</feature>
<proteinExistence type="predicted"/>
<dbReference type="PANTHER" id="PTHR10845:SF267">
    <property type="entry name" value="REGULATOR OF G PROTEIN SIGNALING DOMAIN PROTEIN (AFU_ORTHOLOGUE AFUA_6G06860)"/>
    <property type="match status" value="1"/>
</dbReference>
<dbReference type="SMART" id="SM00315">
    <property type="entry name" value="RGS"/>
    <property type="match status" value="1"/>
</dbReference>
<feature type="compositionally biased region" description="Basic and acidic residues" evidence="1">
    <location>
        <begin position="771"/>
        <end position="780"/>
    </location>
</feature>
<sequence length="780" mass="85384">MHETDSGTTKAKEKKQQLLSVCLLFSLGSHSFCCALFFLSSLDASSSRAWSLTLKKVTLELTCSLLFSRPKPKKSPREGEILLRLLFASGVATVNVGLLGWLLLAPLAFSNLLLGTGLSTFFFVIICFFSSLLLLSFFSNSGNSGKERERELRLESDYYIAAQPAAKGGENCCPGYRSSRRRILALVLLISNSSAFFFFVNLRPAKKEDVPSLQAAEAGLRGHTRGEGGSPPAVSHALVCVSSLSRWLPSYQVDTSLVYRTRRKSNEETAAFLRLPANNTSTPQHHNHHNYTSYQIQRPPAAGSQQPAYKTLALASYTCKTDRLMRQKPRLRETTQIPSVTLASTASHVRSKGEGEGKARVWKDIRSRDTSSRSTSNNNNNINTNTKKPTSCTTKGMPSCGRGSRYSTITITPSTWNPGFTPDSSAYSSPAPSVLDSDEERVMDGWHFSRPSSLALPGGPLLSRPTLDDVLSNTAAPPYTLAAFMAYLSQNHCLETLEFTMDSKRYAETYNAVSRQLGEFPILSDSPQADHLCMLWHRLLSAYVMPGSPREINLPSAVRDALLRHSNLRRPPPPETLDAAVKRIHDLMDESIFIPFLNSHASPQSQPSYSRDGSPEDREVGRHKSMRKRLSPQSSFVTSPRSAAAPGGGYFSYHSSSNPSTSPPSSHHTSISRTTTTSSRSSPYGYASGDSVSGTLTDDSGSSLPSSPGAGDPMTPPTTPPSSDMHHPHHHHSKSRQDNAWKKMGMKLGWKKKSGGSSASGRGYSTTSTTRDTRYQDDMY</sequence>
<dbReference type="RefSeq" id="XP_003023764.1">
    <property type="nucleotide sequence ID" value="XM_003023718.1"/>
</dbReference>
<evidence type="ECO:0000313" key="4">
    <source>
        <dbReference type="EMBL" id="EFE43146.1"/>
    </source>
</evidence>
<feature type="compositionally biased region" description="Polar residues" evidence="1">
    <location>
        <begin position="631"/>
        <end position="641"/>
    </location>
</feature>
<keyword evidence="2" id="KW-1133">Transmembrane helix</keyword>
<keyword evidence="2" id="KW-0472">Membrane</keyword>
<dbReference type="PROSITE" id="PS50132">
    <property type="entry name" value="RGS"/>
    <property type="match status" value="1"/>
</dbReference>
<dbReference type="OrthoDB" id="10266999at2759"/>
<dbReference type="CDD" id="cd07440">
    <property type="entry name" value="RGS"/>
    <property type="match status" value="1"/>
</dbReference>
<dbReference type="Pfam" id="PF00615">
    <property type="entry name" value="RGS"/>
    <property type="match status" value="1"/>
</dbReference>
<feature type="compositionally biased region" description="Polar residues" evidence="1">
    <location>
        <begin position="599"/>
        <end position="611"/>
    </location>
</feature>
<evidence type="ECO:0000313" key="5">
    <source>
        <dbReference type="Proteomes" id="UP000008383"/>
    </source>
</evidence>
<reference evidence="5" key="1">
    <citation type="journal article" date="2011" name="Genome Biol.">
        <title>Comparative and functional genomics provide insights into the pathogenicity of dermatophytic fungi.</title>
        <authorList>
            <person name="Burmester A."/>
            <person name="Shelest E."/>
            <person name="Gloeckner G."/>
            <person name="Heddergott C."/>
            <person name="Schindler S."/>
            <person name="Staib P."/>
            <person name="Heidel A."/>
            <person name="Felder M."/>
            <person name="Petzold A."/>
            <person name="Szafranski K."/>
            <person name="Feuermann M."/>
            <person name="Pedruzzi I."/>
            <person name="Priebe S."/>
            <person name="Groth M."/>
            <person name="Winkler R."/>
            <person name="Li W."/>
            <person name="Kniemeyer O."/>
            <person name="Schroeckh V."/>
            <person name="Hertweck C."/>
            <person name="Hube B."/>
            <person name="White T.C."/>
            <person name="Platzer M."/>
            <person name="Guthke R."/>
            <person name="Heitman J."/>
            <person name="Woestemeyer J."/>
            <person name="Zipfel P.F."/>
            <person name="Monod M."/>
            <person name="Brakhage A.A."/>
        </authorList>
    </citation>
    <scope>NUCLEOTIDE SEQUENCE [LARGE SCALE GENOMIC DNA]</scope>
    <source>
        <strain evidence="5">HKI 0517</strain>
    </source>
</reference>
<dbReference type="HOGENOM" id="CLU_359100_0_0_1"/>
<feature type="compositionally biased region" description="Polar residues" evidence="1">
    <location>
        <begin position="334"/>
        <end position="348"/>
    </location>
</feature>
<keyword evidence="5" id="KW-1185">Reference proteome</keyword>
<dbReference type="InterPro" id="IPR036305">
    <property type="entry name" value="RGS_sf"/>
</dbReference>
<organism evidence="4 5">
    <name type="scientific">Trichophyton verrucosum (strain HKI 0517)</name>
    <dbReference type="NCBI Taxonomy" id="663202"/>
    <lineage>
        <taxon>Eukaryota</taxon>
        <taxon>Fungi</taxon>
        <taxon>Dikarya</taxon>
        <taxon>Ascomycota</taxon>
        <taxon>Pezizomycotina</taxon>
        <taxon>Eurotiomycetes</taxon>
        <taxon>Eurotiomycetidae</taxon>
        <taxon>Onygenales</taxon>
        <taxon>Arthrodermataceae</taxon>
        <taxon>Trichophyton</taxon>
    </lineage>
</organism>
<feature type="transmembrane region" description="Helical" evidence="2">
    <location>
        <begin position="18"/>
        <end position="39"/>
    </location>
</feature>
<dbReference type="PANTHER" id="PTHR10845">
    <property type="entry name" value="REGULATOR OF G PROTEIN SIGNALING"/>
    <property type="match status" value="1"/>
</dbReference>
<evidence type="ECO:0000256" key="1">
    <source>
        <dbReference type="SAM" id="MobiDB-lite"/>
    </source>
</evidence>
<feature type="region of interest" description="Disordered" evidence="1">
    <location>
        <begin position="326"/>
        <end position="405"/>
    </location>
</feature>
<feature type="domain" description="RGS" evidence="3">
    <location>
        <begin position="484"/>
        <end position="599"/>
    </location>
</feature>
<gene>
    <name evidence="4" type="ORF">TRV_02088</name>
</gene>
<feature type="compositionally biased region" description="Low complexity" evidence="1">
    <location>
        <begin position="695"/>
        <end position="713"/>
    </location>
</feature>
<dbReference type="AlphaFoldDB" id="D4D4S2"/>
<feature type="region of interest" description="Disordered" evidence="1">
    <location>
        <begin position="599"/>
        <end position="780"/>
    </location>
</feature>
<feature type="compositionally biased region" description="Basic and acidic residues" evidence="1">
    <location>
        <begin position="351"/>
        <end position="371"/>
    </location>
</feature>
<comment type="caution">
    <text evidence="4">The sequence shown here is derived from an EMBL/GenBank/DDBJ whole genome shotgun (WGS) entry which is preliminary data.</text>
</comment>
<evidence type="ECO:0000256" key="2">
    <source>
        <dbReference type="SAM" id="Phobius"/>
    </source>
</evidence>
<feature type="compositionally biased region" description="Polar residues" evidence="1">
    <location>
        <begin position="387"/>
        <end position="396"/>
    </location>
</feature>
<dbReference type="InterPro" id="IPR044926">
    <property type="entry name" value="RGS_subdomain_2"/>
</dbReference>
<dbReference type="Gene3D" id="1.10.167.10">
    <property type="entry name" value="Regulator of G-protein Signalling 4, domain 2"/>
    <property type="match status" value="1"/>
</dbReference>
<feature type="transmembrane region" description="Helical" evidence="2">
    <location>
        <begin position="183"/>
        <end position="202"/>
    </location>
</feature>
<feature type="compositionally biased region" description="Basic and acidic residues" evidence="1">
    <location>
        <begin position="613"/>
        <end position="622"/>
    </location>
</feature>
<name>D4D4S2_TRIVH</name>
<dbReference type="KEGG" id="tve:TRV_02088"/>
<dbReference type="InterPro" id="IPR016137">
    <property type="entry name" value="RGS"/>
</dbReference>
<dbReference type="EMBL" id="ACYE01000111">
    <property type="protein sequence ID" value="EFE43146.1"/>
    <property type="molecule type" value="Genomic_DNA"/>
</dbReference>
<feature type="compositionally biased region" description="Low complexity" evidence="1">
    <location>
        <begin position="652"/>
        <end position="683"/>
    </location>
</feature>
<accession>D4D4S2</accession>
<feature type="compositionally biased region" description="Low complexity" evidence="1">
    <location>
        <begin position="755"/>
        <end position="770"/>
    </location>
</feature>
<dbReference type="Proteomes" id="UP000008383">
    <property type="component" value="Unassembled WGS sequence"/>
</dbReference>